<dbReference type="Proteomes" id="UP001211065">
    <property type="component" value="Unassembled WGS sequence"/>
</dbReference>
<comment type="caution">
    <text evidence="2">The sequence shown here is derived from an EMBL/GenBank/DDBJ whole genome shotgun (WGS) entry which is preliminary data.</text>
</comment>
<sequence length="952" mass="107609">MRILLKGRYARNSVRPLPSTSSTKKSGIIRKRVYNTSIESNTLPNDVSSSLIANSSSLVLSNECSKCIVINDNSMKMHLNISMNCKYCGKDIGCIYNDLEYNELIVNNLEIVIDVGSLDSKYLEKLKCINKHIVRSLNIQSLFIRLRSDHESYKLTEAYLPRIQSLLLVFGDGCLYTTTLDISLRFSTALVKSIVIWSICKRTTDRELIASRLGADEPQVVSPCSCKRFKNLDLNNIRTLVNGLAKSQNKERGSTLHSTNANTRNSDTMGANLKSRIHSSSRIKPDTNLWNIEGEHIVSIEQEYEIRVDHANLSNIEAIDLMSPKLIVFTEEGFASLIGWKGECLSVKCRWRSNSQYPTIKIPGNKVAIAPGCKYTQSTEVHITTQMYYNLMSQNHTSFYRCKIMEKSYIEGPWEIRFRVYEPSIKQSIEIEYTISKQKPSTENIVQALVDFMSRFGHYSLRNYINKDFIFALVMNKRAVYDTKLFSRGECIFMVKVDGQSVWLIDGGYLWYICKTNLELDVISFFPKNDLQEFNTRPDVTHCELLINGHLIYIDTVARSECTLGKQRPFVDPKQMLKTHRSIPPVSIRIIYDTPENAEAELCITNLPCDGIVGVYLATSMTVRKKAPTVDLLAKGDKLLCESKAYNGRAVMQKEEYMVDGYVYECTLDVTDCNVPKIIKSLFRPDKLFPNSYTVYSSVILNASGIKGVHSVIRKNITTFCFGIREKLYSIAKNARTNGKLIIDVGTGRCQSATFLLDKNITWLLCDPKLSGVHTLRRPIEHNISSEDSDTVISILRSLNRGKIEIATIKEPLSNLLKVPGVIEFITQYSIPIVCSFSASHVVSEINELNESGALVFGCCYSYDKANKDGVVIDKYGISMLIHSQDPYSGTFVFGTDNEVKESVVGRSSFPDYEIVEALEFLNDSDIVVEEVKDILSNIIVFSSHKDYINSR</sequence>
<gene>
    <name evidence="2" type="ORF">HK099_004574</name>
</gene>
<evidence type="ECO:0000313" key="2">
    <source>
        <dbReference type="EMBL" id="KAJ3219734.1"/>
    </source>
</evidence>
<accession>A0AAD5XZI6</accession>
<evidence type="ECO:0000313" key="3">
    <source>
        <dbReference type="Proteomes" id="UP001211065"/>
    </source>
</evidence>
<keyword evidence="3" id="KW-1185">Reference proteome</keyword>
<evidence type="ECO:0000256" key="1">
    <source>
        <dbReference type="SAM" id="MobiDB-lite"/>
    </source>
</evidence>
<proteinExistence type="predicted"/>
<reference evidence="2" key="1">
    <citation type="submission" date="2020-05" db="EMBL/GenBank/DDBJ databases">
        <title>Phylogenomic resolution of chytrid fungi.</title>
        <authorList>
            <person name="Stajich J.E."/>
            <person name="Amses K."/>
            <person name="Simmons R."/>
            <person name="Seto K."/>
            <person name="Myers J."/>
            <person name="Bonds A."/>
            <person name="Quandt C.A."/>
            <person name="Barry K."/>
            <person name="Liu P."/>
            <person name="Grigoriev I."/>
            <person name="Longcore J.E."/>
            <person name="James T.Y."/>
        </authorList>
    </citation>
    <scope>NUCLEOTIDE SEQUENCE</scope>
    <source>
        <strain evidence="2">JEL0476</strain>
    </source>
</reference>
<feature type="compositionally biased region" description="Polar residues" evidence="1">
    <location>
        <begin position="255"/>
        <end position="269"/>
    </location>
</feature>
<feature type="region of interest" description="Disordered" evidence="1">
    <location>
        <begin position="249"/>
        <end position="269"/>
    </location>
</feature>
<dbReference type="AlphaFoldDB" id="A0AAD5XZI6"/>
<organism evidence="2 3">
    <name type="scientific">Clydaea vesicula</name>
    <dbReference type="NCBI Taxonomy" id="447962"/>
    <lineage>
        <taxon>Eukaryota</taxon>
        <taxon>Fungi</taxon>
        <taxon>Fungi incertae sedis</taxon>
        <taxon>Chytridiomycota</taxon>
        <taxon>Chytridiomycota incertae sedis</taxon>
        <taxon>Chytridiomycetes</taxon>
        <taxon>Lobulomycetales</taxon>
        <taxon>Lobulomycetaceae</taxon>
        <taxon>Clydaea</taxon>
    </lineage>
</organism>
<dbReference type="EMBL" id="JADGJW010000328">
    <property type="protein sequence ID" value="KAJ3219734.1"/>
    <property type="molecule type" value="Genomic_DNA"/>
</dbReference>
<protein>
    <submittedName>
        <fullName evidence="2">Uncharacterized protein</fullName>
    </submittedName>
</protein>
<name>A0AAD5XZI6_9FUNG</name>